<reference evidence="2" key="1">
    <citation type="submission" date="2021-06" db="EMBL/GenBank/DDBJ databases">
        <title>Comparative genomics, transcriptomics and evolutionary studies reveal genomic signatures of adaptation to plant cell wall in hemibiotrophic fungi.</title>
        <authorList>
            <consortium name="DOE Joint Genome Institute"/>
            <person name="Baroncelli R."/>
            <person name="Diaz J.F."/>
            <person name="Benocci T."/>
            <person name="Peng M."/>
            <person name="Battaglia E."/>
            <person name="Haridas S."/>
            <person name="Andreopoulos W."/>
            <person name="Labutti K."/>
            <person name="Pangilinan J."/>
            <person name="Floch G.L."/>
            <person name="Makela M.R."/>
            <person name="Henrissat B."/>
            <person name="Grigoriev I.V."/>
            <person name="Crouch J.A."/>
            <person name="De Vries R.P."/>
            <person name="Sukno S.A."/>
            <person name="Thon M.R."/>
        </authorList>
    </citation>
    <scope>NUCLEOTIDE SEQUENCE</scope>
    <source>
        <strain evidence="2">CBS 102054</strain>
    </source>
</reference>
<dbReference type="AlphaFoldDB" id="A0AAJ0EC14"/>
<proteinExistence type="predicted"/>
<dbReference type="GO" id="GO:0008239">
    <property type="term" value="F:dipeptidyl-peptidase activity"/>
    <property type="evidence" value="ECO:0007669"/>
    <property type="project" value="InterPro"/>
</dbReference>
<dbReference type="Pfam" id="PF08530">
    <property type="entry name" value="PepX_C"/>
    <property type="match status" value="1"/>
</dbReference>
<feature type="domain" description="Xaa-Pro dipeptidyl-peptidase C-terminal" evidence="1">
    <location>
        <begin position="4"/>
        <end position="218"/>
    </location>
</feature>
<name>A0AAJ0EC14_9PEZI</name>
<keyword evidence="3" id="KW-1185">Reference proteome</keyword>
<dbReference type="RefSeq" id="XP_060442829.1">
    <property type="nucleotide sequence ID" value="XM_060595355.1"/>
</dbReference>
<dbReference type="SMART" id="SM00939">
    <property type="entry name" value="PepX_C"/>
    <property type="match status" value="1"/>
</dbReference>
<dbReference type="InterPro" id="IPR008979">
    <property type="entry name" value="Galactose-bd-like_sf"/>
</dbReference>
<gene>
    <name evidence="2" type="ORF">BDP81DRAFT_493413</name>
</gene>
<evidence type="ECO:0000259" key="1">
    <source>
        <dbReference type="SMART" id="SM00939"/>
    </source>
</evidence>
<dbReference type="EMBL" id="JAHMHQ010000015">
    <property type="protein sequence ID" value="KAK1634222.1"/>
    <property type="molecule type" value="Genomic_DNA"/>
</dbReference>
<accession>A0AAJ0EC14</accession>
<evidence type="ECO:0000313" key="3">
    <source>
        <dbReference type="Proteomes" id="UP001243989"/>
    </source>
</evidence>
<protein>
    <submittedName>
        <fullName evidence="2">Galactose-binding domain-like protein</fullName>
    </submittedName>
</protein>
<dbReference type="SUPFAM" id="SSF49785">
    <property type="entry name" value="Galactose-binding domain-like"/>
    <property type="match status" value="1"/>
</dbReference>
<dbReference type="Proteomes" id="UP001243989">
    <property type="component" value="Unassembled WGS sequence"/>
</dbReference>
<dbReference type="InterPro" id="IPR013736">
    <property type="entry name" value="Xaa-Pro_dipept_C"/>
</dbReference>
<sequence>MSLLRFGQKIPQATENIVEEDFPPARTQYKQLFLSTEETLIPDAAPQEMASVSYDSESSGNVSFTHTFTETTRIMGLPKAVLYMSCPDHDDMDVYVMIQKLDSNGKQMKNLNNPWKVIPVNSFEEFAREQETEVVLYKGPVGILRASHRAKEEKIPPGEVVRLDIGIWALRVEYEAGESLRVVVSGQSFAVSNFGKNHTLNKGKHILHLGGSQASHIVLPFV</sequence>
<dbReference type="Gene3D" id="2.60.120.260">
    <property type="entry name" value="Galactose-binding domain-like"/>
    <property type="match status" value="1"/>
</dbReference>
<dbReference type="GeneID" id="85480217"/>
<evidence type="ECO:0000313" key="2">
    <source>
        <dbReference type="EMBL" id="KAK1634222.1"/>
    </source>
</evidence>
<comment type="caution">
    <text evidence="2">The sequence shown here is derived from an EMBL/GenBank/DDBJ whole genome shotgun (WGS) entry which is preliminary data.</text>
</comment>
<organism evidence="2 3">
    <name type="scientific">Colletotrichum phormii</name>
    <dbReference type="NCBI Taxonomy" id="359342"/>
    <lineage>
        <taxon>Eukaryota</taxon>
        <taxon>Fungi</taxon>
        <taxon>Dikarya</taxon>
        <taxon>Ascomycota</taxon>
        <taxon>Pezizomycotina</taxon>
        <taxon>Sordariomycetes</taxon>
        <taxon>Hypocreomycetidae</taxon>
        <taxon>Glomerellales</taxon>
        <taxon>Glomerellaceae</taxon>
        <taxon>Colletotrichum</taxon>
        <taxon>Colletotrichum acutatum species complex</taxon>
    </lineage>
</organism>